<dbReference type="SUPFAM" id="SSF74653">
    <property type="entry name" value="TolA/TonB C-terminal domain"/>
    <property type="match status" value="1"/>
</dbReference>
<dbReference type="Proteomes" id="UP000676386">
    <property type="component" value="Unassembled WGS sequence"/>
</dbReference>
<dbReference type="RefSeq" id="WP_211973517.1">
    <property type="nucleotide sequence ID" value="NZ_CBFHAM010000009.1"/>
</dbReference>
<feature type="transmembrane region" description="Helical" evidence="2">
    <location>
        <begin position="83"/>
        <end position="104"/>
    </location>
</feature>
<organism evidence="4 5">
    <name type="scientific">Chitinophaga hostae</name>
    <dbReference type="NCBI Taxonomy" id="2831022"/>
    <lineage>
        <taxon>Bacteria</taxon>
        <taxon>Pseudomonadati</taxon>
        <taxon>Bacteroidota</taxon>
        <taxon>Chitinophagia</taxon>
        <taxon>Chitinophagales</taxon>
        <taxon>Chitinophagaceae</taxon>
        <taxon>Chitinophaga</taxon>
    </lineage>
</organism>
<evidence type="ECO:0000313" key="5">
    <source>
        <dbReference type="Proteomes" id="UP000676386"/>
    </source>
</evidence>
<gene>
    <name evidence="4" type="ORF">KE626_13865</name>
</gene>
<reference evidence="4 5" key="1">
    <citation type="submission" date="2021-04" db="EMBL/GenBank/DDBJ databases">
        <title>Chitinophaga sp. nov., isolated from the rhizosphere soil.</title>
        <authorList>
            <person name="He S."/>
        </authorList>
    </citation>
    <scope>NUCLEOTIDE SEQUENCE [LARGE SCALE GENOMIC DNA]</scope>
    <source>
        <strain evidence="4 5">2R12</strain>
    </source>
</reference>
<feature type="region of interest" description="Disordered" evidence="1">
    <location>
        <begin position="127"/>
        <end position="179"/>
    </location>
</feature>
<dbReference type="InterPro" id="IPR037682">
    <property type="entry name" value="TonB_C"/>
</dbReference>
<evidence type="ECO:0000256" key="1">
    <source>
        <dbReference type="SAM" id="MobiDB-lite"/>
    </source>
</evidence>
<dbReference type="PANTHER" id="PTHR33446">
    <property type="entry name" value="PROTEIN TONB-RELATED"/>
    <property type="match status" value="1"/>
</dbReference>
<name>A0ABS5J038_9BACT</name>
<comment type="caution">
    <text evidence="4">The sequence shown here is derived from an EMBL/GenBank/DDBJ whole genome shotgun (WGS) entry which is preliminary data.</text>
</comment>
<sequence>MSDKRPHIKPEALAALIRQYLAGELDDKAMHDLERQALDDPFLADALEGYALHPPEQQSQQADLTFRLEARIAPKQAKVRIMYYRWAAAAAILLLMCTAGWFLLEQQRTPVPVAGVQLPVLAPVADSAPQTEHSTAPAAELASADQPVKADQLAKKTAPPAPAVPNTYKLKEQKAALQSADADTRNIDPAPAAAAPVTPAPVPLALNRKEDKAFAAKAEKQAESTANYNLITPAEKQRQQHYIGQPDSSSKGLNEVVVVGYGAQKKQSVSGSTVVIRGMSTVRGDSANIGGALAGKTAGVNVIAKGTSEDDEIVYHAPAPVTGQTAFDNYLRTKTINPENKYTGTVRVSFTVMPDGSLQDFRIFRHLNEICDAEAIRVIKEGPAWIPASDGKPAKVKVRVKFTAGKN</sequence>
<keyword evidence="2" id="KW-0472">Membrane</keyword>
<accession>A0ABS5J038</accession>
<evidence type="ECO:0000256" key="2">
    <source>
        <dbReference type="SAM" id="Phobius"/>
    </source>
</evidence>
<keyword evidence="5" id="KW-1185">Reference proteome</keyword>
<dbReference type="PANTHER" id="PTHR33446:SF2">
    <property type="entry name" value="PROTEIN TONB"/>
    <property type="match status" value="1"/>
</dbReference>
<dbReference type="InterPro" id="IPR051045">
    <property type="entry name" value="TonB-dependent_transducer"/>
</dbReference>
<proteinExistence type="predicted"/>
<evidence type="ECO:0000313" key="4">
    <source>
        <dbReference type="EMBL" id="MBS0028401.1"/>
    </source>
</evidence>
<evidence type="ECO:0000259" key="3">
    <source>
        <dbReference type="Pfam" id="PF03544"/>
    </source>
</evidence>
<dbReference type="Pfam" id="PF03544">
    <property type="entry name" value="TonB_C"/>
    <property type="match status" value="1"/>
</dbReference>
<dbReference type="Gene3D" id="3.30.1150.10">
    <property type="match status" value="1"/>
</dbReference>
<keyword evidence="2" id="KW-1133">Transmembrane helix</keyword>
<keyword evidence="2" id="KW-0812">Transmembrane</keyword>
<feature type="domain" description="TonB C-terminal" evidence="3">
    <location>
        <begin position="340"/>
        <end position="402"/>
    </location>
</feature>
<protein>
    <submittedName>
        <fullName evidence="4">Energy transducer TonB</fullName>
    </submittedName>
</protein>
<dbReference type="EMBL" id="JAGTXB010000006">
    <property type="protein sequence ID" value="MBS0028401.1"/>
    <property type="molecule type" value="Genomic_DNA"/>
</dbReference>